<dbReference type="SUPFAM" id="SSF52058">
    <property type="entry name" value="L domain-like"/>
    <property type="match status" value="1"/>
</dbReference>
<dbReference type="Gramene" id="mRNA:HanXRQr2_Chr05g0196011">
    <property type="protein sequence ID" value="mRNA:HanXRQr2_Chr05g0196011"/>
    <property type="gene ID" value="HanXRQr2_Chr05g0196011"/>
</dbReference>
<sequence length="92" mass="10000">MSAVKALQDLYSSFNSPPQLKGWKSSGGDPCQESWTGVTCSGSSIIQMDVSNNNIYGEIPYSLPSNLTHLFLQHNEFTGSVIYLAGLQLTDL</sequence>
<name>A0A9K3IWN2_HELAN</name>
<keyword evidence="5" id="KW-1185">Reference proteome</keyword>
<organism evidence="4 5">
    <name type="scientific">Helianthus annuus</name>
    <name type="common">Common sunflower</name>
    <dbReference type="NCBI Taxonomy" id="4232"/>
    <lineage>
        <taxon>Eukaryota</taxon>
        <taxon>Viridiplantae</taxon>
        <taxon>Streptophyta</taxon>
        <taxon>Embryophyta</taxon>
        <taxon>Tracheophyta</taxon>
        <taxon>Spermatophyta</taxon>
        <taxon>Magnoliopsida</taxon>
        <taxon>eudicotyledons</taxon>
        <taxon>Gunneridae</taxon>
        <taxon>Pentapetalae</taxon>
        <taxon>asterids</taxon>
        <taxon>campanulids</taxon>
        <taxon>Asterales</taxon>
        <taxon>Asteraceae</taxon>
        <taxon>Asteroideae</taxon>
        <taxon>Heliantheae alliance</taxon>
        <taxon>Heliantheae</taxon>
        <taxon>Helianthus</taxon>
    </lineage>
</organism>
<proteinExistence type="predicted"/>
<dbReference type="PANTHER" id="PTHR48007:SF34">
    <property type="entry name" value="PROTEIN STRUBBELIG-RECEPTOR FAMILY 8 ISOFORM X1"/>
    <property type="match status" value="1"/>
</dbReference>
<dbReference type="Proteomes" id="UP000215914">
    <property type="component" value="Unassembled WGS sequence"/>
</dbReference>
<dbReference type="EMBL" id="MNCJ02000320">
    <property type="protein sequence ID" value="KAF5804348.1"/>
    <property type="molecule type" value="Genomic_DNA"/>
</dbReference>
<evidence type="ECO:0000256" key="1">
    <source>
        <dbReference type="ARBA" id="ARBA00022614"/>
    </source>
</evidence>
<keyword evidence="2" id="KW-0677">Repeat</keyword>
<dbReference type="Pfam" id="PF00560">
    <property type="entry name" value="LRR_1"/>
    <property type="match status" value="2"/>
</dbReference>
<evidence type="ECO:0000256" key="2">
    <source>
        <dbReference type="ARBA" id="ARBA00022737"/>
    </source>
</evidence>
<comment type="caution">
    <text evidence="4">The sequence shown here is derived from an EMBL/GenBank/DDBJ whole genome shotgun (WGS) entry which is preliminary data.</text>
</comment>
<evidence type="ECO:0000313" key="4">
    <source>
        <dbReference type="EMBL" id="KAF5804348.1"/>
    </source>
</evidence>
<dbReference type="Pfam" id="PF08263">
    <property type="entry name" value="LRRNT_2"/>
    <property type="match status" value="1"/>
</dbReference>
<gene>
    <name evidence="4" type="ORF">HanXRQr2_Chr05g0196011</name>
</gene>
<protein>
    <submittedName>
        <fullName evidence="4">Leucine-rich repeat-containing, plant-type, leucine-rich repeat domain superfamily</fullName>
    </submittedName>
</protein>
<accession>A0A9K3IWN2</accession>
<reference evidence="4" key="2">
    <citation type="submission" date="2020-06" db="EMBL/GenBank/DDBJ databases">
        <title>Helianthus annuus Genome sequencing and assembly Release 2.</title>
        <authorList>
            <person name="Gouzy J."/>
            <person name="Langlade N."/>
            <person name="Munos S."/>
        </authorList>
    </citation>
    <scope>NUCLEOTIDE SEQUENCE</scope>
    <source>
        <tissue evidence="4">Leaves</tissue>
    </source>
</reference>
<dbReference type="InterPro" id="IPR032675">
    <property type="entry name" value="LRR_dom_sf"/>
</dbReference>
<reference evidence="4" key="1">
    <citation type="journal article" date="2017" name="Nature">
        <title>The sunflower genome provides insights into oil metabolism, flowering and Asterid evolution.</title>
        <authorList>
            <person name="Badouin H."/>
            <person name="Gouzy J."/>
            <person name="Grassa C.J."/>
            <person name="Murat F."/>
            <person name="Staton S.E."/>
            <person name="Cottret L."/>
            <person name="Lelandais-Briere C."/>
            <person name="Owens G.L."/>
            <person name="Carrere S."/>
            <person name="Mayjonade B."/>
            <person name="Legrand L."/>
            <person name="Gill N."/>
            <person name="Kane N.C."/>
            <person name="Bowers J.E."/>
            <person name="Hubner S."/>
            <person name="Bellec A."/>
            <person name="Berard A."/>
            <person name="Berges H."/>
            <person name="Blanchet N."/>
            <person name="Boniface M.C."/>
            <person name="Brunel D."/>
            <person name="Catrice O."/>
            <person name="Chaidir N."/>
            <person name="Claudel C."/>
            <person name="Donnadieu C."/>
            <person name="Faraut T."/>
            <person name="Fievet G."/>
            <person name="Helmstetter N."/>
            <person name="King M."/>
            <person name="Knapp S.J."/>
            <person name="Lai Z."/>
            <person name="Le Paslier M.C."/>
            <person name="Lippi Y."/>
            <person name="Lorenzon L."/>
            <person name="Mandel J.R."/>
            <person name="Marage G."/>
            <person name="Marchand G."/>
            <person name="Marquand E."/>
            <person name="Bret-Mestries E."/>
            <person name="Morien E."/>
            <person name="Nambeesan S."/>
            <person name="Nguyen T."/>
            <person name="Pegot-Espagnet P."/>
            <person name="Pouilly N."/>
            <person name="Raftis F."/>
            <person name="Sallet E."/>
            <person name="Schiex T."/>
            <person name="Thomas J."/>
            <person name="Vandecasteele C."/>
            <person name="Vares D."/>
            <person name="Vear F."/>
            <person name="Vautrin S."/>
            <person name="Crespi M."/>
            <person name="Mangin B."/>
            <person name="Burke J.M."/>
            <person name="Salse J."/>
            <person name="Munos S."/>
            <person name="Vincourt P."/>
            <person name="Rieseberg L.H."/>
            <person name="Langlade N.B."/>
        </authorList>
    </citation>
    <scope>NUCLEOTIDE SEQUENCE</scope>
    <source>
        <tissue evidence="4">Leaves</tissue>
    </source>
</reference>
<dbReference type="InterPro" id="IPR001611">
    <property type="entry name" value="Leu-rich_rpt"/>
</dbReference>
<dbReference type="InterPro" id="IPR046959">
    <property type="entry name" value="PRK1-6/SRF4-like"/>
</dbReference>
<evidence type="ECO:0000313" key="5">
    <source>
        <dbReference type="Proteomes" id="UP000215914"/>
    </source>
</evidence>
<feature type="domain" description="Leucine-rich repeat-containing N-terminal plant-type" evidence="3">
    <location>
        <begin position="4"/>
        <end position="41"/>
    </location>
</feature>
<dbReference type="PANTHER" id="PTHR48007">
    <property type="entry name" value="LEUCINE-RICH REPEAT RECEPTOR-LIKE PROTEIN KINASE PXC1"/>
    <property type="match status" value="1"/>
</dbReference>
<evidence type="ECO:0000259" key="3">
    <source>
        <dbReference type="Pfam" id="PF08263"/>
    </source>
</evidence>
<dbReference type="AlphaFoldDB" id="A0A9K3IWN2"/>
<dbReference type="Gene3D" id="3.80.10.10">
    <property type="entry name" value="Ribonuclease Inhibitor"/>
    <property type="match status" value="1"/>
</dbReference>
<keyword evidence="1" id="KW-0433">Leucine-rich repeat</keyword>
<dbReference type="InterPro" id="IPR013210">
    <property type="entry name" value="LRR_N_plant-typ"/>
</dbReference>